<protein>
    <recommendedName>
        <fullName evidence="3 10">Protein-S-isoprenylcysteine O-methyltransferase</fullName>
        <ecNumber evidence="3 10">2.1.1.100</ecNumber>
    </recommendedName>
</protein>
<keyword evidence="4 10" id="KW-0489">Methyltransferase</keyword>
<reference evidence="11 12" key="1">
    <citation type="submission" date="2016-07" db="EMBL/GenBank/DDBJ databases">
        <title>Pervasive Adenine N6-methylation of Active Genes in Fungi.</title>
        <authorList>
            <consortium name="DOE Joint Genome Institute"/>
            <person name="Mondo S.J."/>
            <person name="Dannebaum R.O."/>
            <person name="Kuo R.C."/>
            <person name="Labutti K."/>
            <person name="Haridas S."/>
            <person name="Kuo A."/>
            <person name="Salamov A."/>
            <person name="Ahrendt S.R."/>
            <person name="Lipzen A."/>
            <person name="Sullivan W."/>
            <person name="Andreopoulos W.B."/>
            <person name="Clum A."/>
            <person name="Lindquist E."/>
            <person name="Daum C."/>
            <person name="Ramamoorthy G.K."/>
            <person name="Gryganskyi A."/>
            <person name="Culley D."/>
            <person name="Magnuson J.K."/>
            <person name="James T.Y."/>
            <person name="O'Malley M.A."/>
            <person name="Stajich J.E."/>
            <person name="Spatafora J.W."/>
            <person name="Visel A."/>
            <person name="Grigoriev I.V."/>
        </authorList>
    </citation>
    <scope>NUCLEOTIDE SEQUENCE [LARGE SCALE GENOMIC DNA]</scope>
    <source>
        <strain evidence="11 12">PL171</strain>
    </source>
</reference>
<dbReference type="InterPro" id="IPR025770">
    <property type="entry name" value="PPMT_MeTrfase"/>
</dbReference>
<keyword evidence="5 11" id="KW-0808">Transferase</keyword>
<evidence type="ECO:0000256" key="10">
    <source>
        <dbReference type="RuleBase" id="RU362022"/>
    </source>
</evidence>
<comment type="caution">
    <text evidence="11">The sequence shown here is derived from an EMBL/GenBank/DDBJ whole genome shotgun (WGS) entry which is preliminary data.</text>
</comment>
<dbReference type="OrthoDB" id="422086at2759"/>
<dbReference type="AlphaFoldDB" id="A0A1Y2HEX6"/>
<evidence type="ECO:0000256" key="6">
    <source>
        <dbReference type="ARBA" id="ARBA00022691"/>
    </source>
</evidence>
<dbReference type="EMBL" id="MCFL01000049">
    <property type="protein sequence ID" value="ORZ32253.1"/>
    <property type="molecule type" value="Genomic_DNA"/>
</dbReference>
<evidence type="ECO:0000313" key="11">
    <source>
        <dbReference type="EMBL" id="ORZ32253.1"/>
    </source>
</evidence>
<keyword evidence="6 10" id="KW-0949">S-adenosyl-L-methionine</keyword>
<dbReference type="PANTHER" id="PTHR12714">
    <property type="entry name" value="PROTEIN-S ISOPRENYLCYSTEINE O-METHYLTRANSFERASE"/>
    <property type="match status" value="1"/>
</dbReference>
<dbReference type="GO" id="GO:0032259">
    <property type="term" value="P:methylation"/>
    <property type="evidence" value="ECO:0007669"/>
    <property type="project" value="UniProtKB-KW"/>
</dbReference>
<comment type="subcellular location">
    <subcellularLocation>
        <location evidence="10">Endoplasmic reticulum membrane</location>
        <topology evidence="10">Multi-pass membrane protein</topology>
    </subcellularLocation>
    <subcellularLocation>
        <location evidence="1">Membrane</location>
        <topology evidence="1">Multi-pass membrane protein</topology>
    </subcellularLocation>
</comment>
<evidence type="ECO:0000256" key="1">
    <source>
        <dbReference type="ARBA" id="ARBA00004141"/>
    </source>
</evidence>
<feature type="transmembrane region" description="Helical" evidence="10">
    <location>
        <begin position="177"/>
        <end position="196"/>
    </location>
</feature>
<dbReference type="InterPro" id="IPR007269">
    <property type="entry name" value="ICMT_MeTrfase"/>
</dbReference>
<evidence type="ECO:0000256" key="5">
    <source>
        <dbReference type="ARBA" id="ARBA00022679"/>
    </source>
</evidence>
<feature type="transmembrane region" description="Helical" evidence="10">
    <location>
        <begin position="81"/>
        <end position="99"/>
    </location>
</feature>
<accession>A0A1Y2HEX6</accession>
<dbReference type="GO" id="GO:0004671">
    <property type="term" value="F:protein C-terminal S-isoprenylcysteine carboxyl O-methyltransferase activity"/>
    <property type="evidence" value="ECO:0007669"/>
    <property type="project" value="UniProtKB-EC"/>
</dbReference>
<evidence type="ECO:0000313" key="12">
    <source>
        <dbReference type="Proteomes" id="UP000193411"/>
    </source>
</evidence>
<comment type="similarity">
    <text evidence="2 10">Belongs to the class VI-like SAM-binding methyltransferase superfamily. Isoprenylcysteine carboxyl methyltransferase family.</text>
</comment>
<dbReference type="STRING" id="765915.A0A1Y2HEX6"/>
<name>A0A1Y2HEX6_9FUNG</name>
<evidence type="ECO:0000256" key="4">
    <source>
        <dbReference type="ARBA" id="ARBA00022603"/>
    </source>
</evidence>
<dbReference type="Proteomes" id="UP000193411">
    <property type="component" value="Unassembled WGS sequence"/>
</dbReference>
<evidence type="ECO:0000256" key="8">
    <source>
        <dbReference type="ARBA" id="ARBA00022989"/>
    </source>
</evidence>
<evidence type="ECO:0000256" key="3">
    <source>
        <dbReference type="ARBA" id="ARBA00012151"/>
    </source>
</evidence>
<dbReference type="PROSITE" id="PS51564">
    <property type="entry name" value="SAM_ICMT"/>
    <property type="match status" value="1"/>
</dbReference>
<comment type="catalytic activity">
    <reaction evidence="10">
        <text>[protein]-C-terminal S-[(2E,6E)-farnesyl]-L-cysteine + S-adenosyl-L-methionine = [protein]-C-terminal S-[(2E,6E)-farnesyl]-L-cysteine methyl ester + S-adenosyl-L-homocysteine</text>
        <dbReference type="Rhea" id="RHEA:21672"/>
        <dbReference type="Rhea" id="RHEA-COMP:12125"/>
        <dbReference type="Rhea" id="RHEA-COMP:12126"/>
        <dbReference type="ChEBI" id="CHEBI:57856"/>
        <dbReference type="ChEBI" id="CHEBI:59789"/>
        <dbReference type="ChEBI" id="CHEBI:90510"/>
        <dbReference type="ChEBI" id="CHEBI:90511"/>
        <dbReference type="EC" id="2.1.1.100"/>
    </reaction>
</comment>
<feature type="transmembrane region" description="Helical" evidence="10">
    <location>
        <begin position="40"/>
        <end position="60"/>
    </location>
</feature>
<evidence type="ECO:0000256" key="9">
    <source>
        <dbReference type="ARBA" id="ARBA00023136"/>
    </source>
</evidence>
<dbReference type="Pfam" id="PF04140">
    <property type="entry name" value="ICMT"/>
    <property type="match status" value="1"/>
</dbReference>
<keyword evidence="10" id="KW-0256">Endoplasmic reticulum</keyword>
<organism evidence="11 12">
    <name type="scientific">Catenaria anguillulae PL171</name>
    <dbReference type="NCBI Taxonomy" id="765915"/>
    <lineage>
        <taxon>Eukaryota</taxon>
        <taxon>Fungi</taxon>
        <taxon>Fungi incertae sedis</taxon>
        <taxon>Blastocladiomycota</taxon>
        <taxon>Blastocladiomycetes</taxon>
        <taxon>Blastocladiales</taxon>
        <taxon>Catenariaceae</taxon>
        <taxon>Catenaria</taxon>
    </lineage>
</organism>
<keyword evidence="12" id="KW-1185">Reference proteome</keyword>
<evidence type="ECO:0000256" key="7">
    <source>
        <dbReference type="ARBA" id="ARBA00022692"/>
    </source>
</evidence>
<keyword evidence="9 10" id="KW-0472">Membrane</keyword>
<keyword evidence="8 10" id="KW-1133">Transmembrane helix</keyword>
<dbReference type="GO" id="GO:0005789">
    <property type="term" value="C:endoplasmic reticulum membrane"/>
    <property type="evidence" value="ECO:0007669"/>
    <property type="project" value="UniProtKB-SubCell"/>
</dbReference>
<evidence type="ECO:0000256" key="2">
    <source>
        <dbReference type="ARBA" id="ARBA00009140"/>
    </source>
</evidence>
<gene>
    <name evidence="11" type="ORF">BCR44DRAFT_120839</name>
</gene>
<proteinExistence type="inferred from homology"/>
<keyword evidence="7 10" id="KW-0812">Transmembrane</keyword>
<feature type="transmembrane region" description="Helical" evidence="10">
    <location>
        <begin position="12"/>
        <end position="34"/>
    </location>
</feature>
<dbReference type="EC" id="2.1.1.100" evidence="3 10"/>
<sequence>MRLLDGTHYPHNIATYAFGIGAVFGVGFSILTMLGPRSDWFWMGVFVTALAVFHIAEYLVTAMYNYPKLSLESFLIPHSKSYTAANTVAVVEYIVYLAWFPWITASIPTTVRLSGFFLILVGQFMRSYSMIHAGTNFSHQIEYHKRRTHELVTSGPYALMRHPSYFAFYWWGIGSQLLLGNPVSLVGYALALTWFFKERIEYEEQLLVHFFGDEYIAYRKRVGVWIPFTG</sequence>
<dbReference type="PANTHER" id="PTHR12714:SF9">
    <property type="entry name" value="PROTEIN-S-ISOPRENYLCYSTEINE O-METHYLTRANSFERASE"/>
    <property type="match status" value="1"/>
</dbReference>
<dbReference type="Gene3D" id="1.20.120.1630">
    <property type="match status" value="1"/>
</dbReference>